<dbReference type="RefSeq" id="WP_209455558.1">
    <property type="nucleotide sequence ID" value="NZ_BAAACS010000017.1"/>
</dbReference>
<dbReference type="InterPro" id="IPR003251">
    <property type="entry name" value="Rr_diiron-bd_dom"/>
</dbReference>
<evidence type="ECO:0000259" key="1">
    <source>
        <dbReference type="Pfam" id="PF02915"/>
    </source>
</evidence>
<keyword evidence="3" id="KW-1185">Reference proteome</keyword>
<reference evidence="2 3" key="1">
    <citation type="submission" date="2021-03" db="EMBL/GenBank/DDBJ databases">
        <title>Genomic Encyclopedia of Type Strains, Phase IV (KMG-IV): sequencing the most valuable type-strain genomes for metagenomic binning, comparative biology and taxonomic classification.</title>
        <authorList>
            <person name="Goeker M."/>
        </authorList>
    </citation>
    <scope>NUCLEOTIDE SEQUENCE [LARGE SCALE GENOMIC DNA]</scope>
    <source>
        <strain evidence="2 3">DSM 1289</strain>
    </source>
</reference>
<feature type="domain" description="Rubrerythrin diiron-binding" evidence="1">
    <location>
        <begin position="6"/>
        <end position="148"/>
    </location>
</feature>
<protein>
    <submittedName>
        <fullName evidence="2">Rubrerythrin</fullName>
    </submittedName>
</protein>
<dbReference type="PANTHER" id="PTHR33531:SF7">
    <property type="entry name" value="HYPOTHETICAL MEMBRANE PROTEIN, CONSERVED"/>
    <property type="match status" value="1"/>
</dbReference>
<dbReference type="Pfam" id="PF02915">
    <property type="entry name" value="Rubrerythrin"/>
    <property type="match status" value="1"/>
</dbReference>
<dbReference type="EMBL" id="JAGGJX010000001">
    <property type="protein sequence ID" value="MBP1853956.1"/>
    <property type="molecule type" value="Genomic_DNA"/>
</dbReference>
<accession>A0ABS4E7Q5</accession>
<dbReference type="InterPro" id="IPR009078">
    <property type="entry name" value="Ferritin-like_SF"/>
</dbReference>
<dbReference type="CDD" id="cd01045">
    <property type="entry name" value="Ferritin_like_AB"/>
    <property type="match status" value="1"/>
</dbReference>
<comment type="caution">
    <text evidence="2">The sequence shown here is derived from an EMBL/GenBank/DDBJ whole genome shotgun (WGS) entry which is preliminary data.</text>
</comment>
<dbReference type="SUPFAM" id="SSF47240">
    <property type="entry name" value="Ferritin-like"/>
    <property type="match status" value="1"/>
</dbReference>
<name>A0ABS4E7Q5_9FIRM</name>
<evidence type="ECO:0000313" key="2">
    <source>
        <dbReference type="EMBL" id="MBP1853956.1"/>
    </source>
</evidence>
<dbReference type="InterPro" id="IPR012347">
    <property type="entry name" value="Ferritin-like"/>
</dbReference>
<sequence length="165" mass="19489">MNNYAEIIKYAMNLEKKAEEFYGFYKDKAKSQSIKDVFEGLSAMEDEHYNILKNQLERAENNQPFDEVNLKLEDGEKVIFNREKDLDNVNLSYELSDLPILRMAYTLENDFANFYEKAAAKATDLNAKKLLETLAYWENEHRVAFAAEIEYATQNSWFEQEFFPF</sequence>
<dbReference type="Gene3D" id="1.20.1260.10">
    <property type="match status" value="1"/>
</dbReference>
<organism evidence="2 3">
    <name type="scientific">Metaclostridioides mangenotii</name>
    <dbReference type="NCBI Taxonomy" id="1540"/>
    <lineage>
        <taxon>Bacteria</taxon>
        <taxon>Bacillati</taxon>
        <taxon>Bacillota</taxon>
        <taxon>Clostridia</taxon>
        <taxon>Peptostreptococcales</taxon>
        <taxon>Peptostreptococcaceae</taxon>
        <taxon>Metaclostridioides</taxon>
    </lineage>
</organism>
<proteinExistence type="predicted"/>
<dbReference type="Proteomes" id="UP000767291">
    <property type="component" value="Unassembled WGS sequence"/>
</dbReference>
<dbReference type="PANTHER" id="PTHR33531">
    <property type="entry name" value="RUBRERYTHRIN SUBFAMILY"/>
    <property type="match status" value="1"/>
</dbReference>
<gene>
    <name evidence="2" type="ORF">J2Z43_000346</name>
</gene>
<evidence type="ECO:0000313" key="3">
    <source>
        <dbReference type="Proteomes" id="UP000767291"/>
    </source>
</evidence>